<gene>
    <name evidence="1" type="ORF">METZ01_LOCUS457295</name>
</gene>
<protein>
    <submittedName>
        <fullName evidence="1">Uncharacterized protein</fullName>
    </submittedName>
</protein>
<reference evidence="1" key="1">
    <citation type="submission" date="2018-05" db="EMBL/GenBank/DDBJ databases">
        <authorList>
            <person name="Lanie J.A."/>
            <person name="Ng W.-L."/>
            <person name="Kazmierczak K.M."/>
            <person name="Andrzejewski T.M."/>
            <person name="Davidsen T.M."/>
            <person name="Wayne K.J."/>
            <person name="Tettelin H."/>
            <person name="Glass J.I."/>
            <person name="Rusch D."/>
            <person name="Podicherti R."/>
            <person name="Tsui H.-C.T."/>
            <person name="Winkler M.E."/>
        </authorList>
    </citation>
    <scope>NUCLEOTIDE SEQUENCE</scope>
</reference>
<dbReference type="EMBL" id="UINC01190330">
    <property type="protein sequence ID" value="SVE04441.1"/>
    <property type="molecule type" value="Genomic_DNA"/>
</dbReference>
<feature type="non-terminal residue" evidence="1">
    <location>
        <position position="142"/>
    </location>
</feature>
<sequence>MNVIEKVKFIILIISACALLSFGKDSSSPSDTNSPSISDSTTPVVINEHIHSSLPADWINEYNTIMSNLKNLLPLYQTYYNSIDIYAWNDKVSNPYLGIDGGAYISVKNNDDNQKLFVIEISNNEFLCNHIHRYSVIAHQYF</sequence>
<evidence type="ECO:0000313" key="1">
    <source>
        <dbReference type="EMBL" id="SVE04441.1"/>
    </source>
</evidence>
<name>A0A383A9Z1_9ZZZZ</name>
<accession>A0A383A9Z1</accession>
<organism evidence="1">
    <name type="scientific">marine metagenome</name>
    <dbReference type="NCBI Taxonomy" id="408172"/>
    <lineage>
        <taxon>unclassified sequences</taxon>
        <taxon>metagenomes</taxon>
        <taxon>ecological metagenomes</taxon>
    </lineage>
</organism>
<dbReference type="AlphaFoldDB" id="A0A383A9Z1"/>
<proteinExistence type="predicted"/>